<evidence type="ECO:0000256" key="1">
    <source>
        <dbReference type="ARBA" id="ARBA00022801"/>
    </source>
</evidence>
<dbReference type="SMART" id="SM00487">
    <property type="entry name" value="DEXDc"/>
    <property type="match status" value="1"/>
</dbReference>
<name>A0A4S2F5V5_PARDI</name>
<dbReference type="InterPro" id="IPR001650">
    <property type="entry name" value="Helicase_C-like"/>
</dbReference>
<comment type="caution">
    <text evidence="4">The sequence shown here is derived from an EMBL/GenBank/DDBJ whole genome shotgun (WGS) entry which is preliminary data.</text>
</comment>
<gene>
    <name evidence="4" type="ORF">E5342_00750</name>
</gene>
<dbReference type="PROSITE" id="PS51192">
    <property type="entry name" value="HELICASE_ATP_BIND_1"/>
    <property type="match status" value="1"/>
</dbReference>
<dbReference type="PROSITE" id="PS51194">
    <property type="entry name" value="HELICASE_CTER"/>
    <property type="match status" value="1"/>
</dbReference>
<protein>
    <submittedName>
        <fullName evidence="4">DEAD/DEAH box helicase</fullName>
    </submittedName>
</protein>
<dbReference type="GO" id="GO:0005524">
    <property type="term" value="F:ATP binding"/>
    <property type="evidence" value="ECO:0007669"/>
    <property type="project" value="InterPro"/>
</dbReference>
<dbReference type="InterPro" id="IPR049730">
    <property type="entry name" value="SNF2/RAD54-like_C"/>
</dbReference>
<dbReference type="InterPro" id="IPR038718">
    <property type="entry name" value="SNF2-like_sf"/>
</dbReference>
<dbReference type="InterPro" id="IPR014001">
    <property type="entry name" value="Helicase_ATP-bd"/>
</dbReference>
<dbReference type="InterPro" id="IPR000330">
    <property type="entry name" value="SNF2_N"/>
</dbReference>
<dbReference type="Gene3D" id="3.40.50.300">
    <property type="entry name" value="P-loop containing nucleotide triphosphate hydrolases"/>
    <property type="match status" value="1"/>
</dbReference>
<dbReference type="CDD" id="cd18793">
    <property type="entry name" value="SF2_C_SNF"/>
    <property type="match status" value="1"/>
</dbReference>
<dbReference type="Pfam" id="PF00271">
    <property type="entry name" value="Helicase_C"/>
    <property type="match status" value="1"/>
</dbReference>
<keyword evidence="1" id="KW-0378">Hydrolase</keyword>
<dbReference type="PANTHER" id="PTHR10799">
    <property type="entry name" value="SNF2/RAD54 HELICASE FAMILY"/>
    <property type="match status" value="1"/>
</dbReference>
<evidence type="ECO:0000259" key="3">
    <source>
        <dbReference type="PROSITE" id="PS51194"/>
    </source>
</evidence>
<dbReference type="SMART" id="SM00490">
    <property type="entry name" value="HELICc"/>
    <property type="match status" value="1"/>
</dbReference>
<organism evidence="4 5">
    <name type="scientific">Parabacteroides distasonis</name>
    <dbReference type="NCBI Taxonomy" id="823"/>
    <lineage>
        <taxon>Bacteria</taxon>
        <taxon>Pseudomonadati</taxon>
        <taxon>Bacteroidota</taxon>
        <taxon>Bacteroidia</taxon>
        <taxon>Bacteroidales</taxon>
        <taxon>Tannerellaceae</taxon>
        <taxon>Parabacteroides</taxon>
    </lineage>
</organism>
<feature type="domain" description="Helicase C-terminal" evidence="3">
    <location>
        <begin position="738"/>
        <end position="911"/>
    </location>
</feature>
<keyword evidence="4" id="KW-0547">Nucleotide-binding</keyword>
<accession>A0A4S2F5V5</accession>
<dbReference type="EMBL" id="SRYM01000001">
    <property type="protein sequence ID" value="TGY63912.1"/>
    <property type="molecule type" value="Genomic_DNA"/>
</dbReference>
<dbReference type="GO" id="GO:0016787">
    <property type="term" value="F:hydrolase activity"/>
    <property type="evidence" value="ECO:0007669"/>
    <property type="project" value="UniProtKB-KW"/>
</dbReference>
<dbReference type="AlphaFoldDB" id="A0A4S2F5V5"/>
<dbReference type="Proteomes" id="UP000310032">
    <property type="component" value="Unassembled WGS sequence"/>
</dbReference>
<evidence type="ECO:0000313" key="4">
    <source>
        <dbReference type="EMBL" id="TGY63912.1"/>
    </source>
</evidence>
<dbReference type="GO" id="GO:0004386">
    <property type="term" value="F:helicase activity"/>
    <property type="evidence" value="ECO:0007669"/>
    <property type="project" value="UniProtKB-KW"/>
</dbReference>
<dbReference type="Pfam" id="PF00176">
    <property type="entry name" value="SNF2-rel_dom"/>
    <property type="match status" value="1"/>
</dbReference>
<feature type="domain" description="Helicase ATP-binding" evidence="2">
    <location>
        <begin position="448"/>
        <end position="615"/>
    </location>
</feature>
<dbReference type="SUPFAM" id="SSF52540">
    <property type="entry name" value="P-loop containing nucleoside triphosphate hydrolases"/>
    <property type="match status" value="2"/>
</dbReference>
<proteinExistence type="predicted"/>
<dbReference type="RefSeq" id="WP_135958601.1">
    <property type="nucleotide sequence ID" value="NZ_SRYM01000001.1"/>
</dbReference>
<dbReference type="Gene3D" id="3.40.50.10810">
    <property type="entry name" value="Tandem AAA-ATPase domain"/>
    <property type="match status" value="1"/>
</dbReference>
<evidence type="ECO:0000313" key="5">
    <source>
        <dbReference type="Proteomes" id="UP000310032"/>
    </source>
</evidence>
<reference evidence="4 5" key="1">
    <citation type="submission" date="2019-04" db="EMBL/GenBank/DDBJ databases">
        <title>Microbes associate with the intestines of laboratory mice.</title>
        <authorList>
            <person name="Navarre W."/>
            <person name="Wong E."/>
            <person name="Huang K."/>
            <person name="Tropini C."/>
            <person name="Ng K."/>
            <person name="Yu B."/>
        </authorList>
    </citation>
    <scope>NUCLEOTIDE SEQUENCE [LARGE SCALE GENOMIC DNA]</scope>
    <source>
        <strain evidence="4 5">NM39_I3</strain>
    </source>
</reference>
<dbReference type="InterPro" id="IPR027417">
    <property type="entry name" value="P-loop_NTPase"/>
</dbReference>
<keyword evidence="4" id="KW-0067">ATP-binding</keyword>
<sequence length="919" mass="106460">MLRLDINSDGFNFTASQGEYYIDFAEWINTDDCIYYFPLSTLKDNGFATIQEQTCVVPFDNIYRLEQTDRDLLGIPKYYNKAMRLRGEGTLNLSDFNYQLEYLTPKGELIEHNRLKNILITSNQKYLLPKTQYRLAELVSRYNQANSNEKTFDYNLRCFSEIKSLAIESGCELDSYLLNENVFVPEKIAIHIDVDDEGIKVEPSIDIEEKEKFTSTFGRMRKVLSVYPLSKDNGERVRVVLNHQQKEDLETLKKSGSKYKSKEFVKDLIEHPTAYFDPNVFDLSNLYSDRVIDIGVYKPKFYPFICPYKTEWIVVAKITTSTGGTNYLAIKTREDLEELYVAINKTKEHKKEIVNFRNNLIALEDAELLAKKAEKQLENQTSPNGDSPVVKETPPVLLIEENIENEIYIWDNIRLRHEDKYTLYPNPNLQKNITLKTHQEEGVAWLQHLYMNNAGGCLLADDMGLGKTLQILYFIDWHSHEHQQHKPYLIVVPPSLLENWENEYKRFFTSPHLKVKRLSTKEVPRQFDEKEIEKMQNMDIILTNYETLRNAQLNFCAVEFDIVVLDEAQKVKTPGTLVTNAVKALKSNFRIAMTGTPVENTLVDLWCIMDFCVPGLLGNAKEFAAKYQTPLKNEDTDIEELGNEIHKRLGVYLMRRMKKDVAKDLPVKYELKQEIEMPAKQEEIYESVVDEFNNEEDGNMLETILRIREISEHPYLYEHTIGQHDVPELINVSARLRATIPFLDTIRDKNEKVILFAERKETQRMLQRISFERYGIEAKIINGDMPANVSNSKSSNKVSRQKAIDEFQKKEGFNIIIMSPIAAGMGLNVTAANHVIHYSRHWNPAKESQATDRVYRIGQTKDVYIYYPMAVSRSFKSFDKTLDELLNNKTALANSTIFPTEQIEVKQAEIGNTLFGNVK</sequence>
<evidence type="ECO:0000259" key="2">
    <source>
        <dbReference type="PROSITE" id="PS51192"/>
    </source>
</evidence>
<keyword evidence="4" id="KW-0347">Helicase</keyword>